<comment type="catalytic activity">
    <reaction evidence="5">
        <text>O-phospho-L-serine + 2-oxoglutarate = 3-phosphooxypyruvate + L-glutamate</text>
        <dbReference type="Rhea" id="RHEA:14329"/>
        <dbReference type="ChEBI" id="CHEBI:16810"/>
        <dbReference type="ChEBI" id="CHEBI:18110"/>
        <dbReference type="ChEBI" id="CHEBI:29985"/>
        <dbReference type="ChEBI" id="CHEBI:57524"/>
        <dbReference type="EC" id="2.6.1.52"/>
    </reaction>
</comment>
<keyword evidence="5" id="KW-0028">Amino-acid biosynthesis</keyword>
<dbReference type="InterPro" id="IPR022278">
    <property type="entry name" value="Pser_aminoTfrase"/>
</dbReference>
<comment type="cofactor">
    <cofactor evidence="5">
        <name>pyridoxal 5'-phosphate</name>
        <dbReference type="ChEBI" id="CHEBI:597326"/>
    </cofactor>
    <text evidence="5">Binds 1 pyridoxal phosphate per subunit.</text>
</comment>
<feature type="modified residue" description="N6-(pyridoxal phosphate)lysine" evidence="5">
    <location>
        <position position="195"/>
    </location>
</feature>
<feature type="binding site" evidence="5">
    <location>
        <position position="152"/>
    </location>
    <ligand>
        <name>pyridoxal 5'-phosphate</name>
        <dbReference type="ChEBI" id="CHEBI:597326"/>
    </ligand>
</feature>
<evidence type="ECO:0000256" key="2">
    <source>
        <dbReference type="ARBA" id="ARBA00022898"/>
    </source>
</evidence>
<evidence type="ECO:0000313" key="8">
    <source>
        <dbReference type="Proteomes" id="UP000826050"/>
    </source>
</evidence>
<keyword evidence="5" id="KW-0718">Serine biosynthesis</keyword>
<proteinExistence type="inferred from homology"/>
<keyword evidence="1 5" id="KW-0808">Transferase</keyword>
<evidence type="ECO:0000256" key="5">
    <source>
        <dbReference type="HAMAP-Rule" id="MF_00160"/>
    </source>
</evidence>
<keyword evidence="5" id="KW-0963">Cytoplasm</keyword>
<comment type="function">
    <text evidence="5">Catalyzes the reversible conversion of 3-phosphohydroxypyruvate to phosphoserine and of 3-hydroxy-2-oxo-4-phosphonooxybutanoate to phosphohydroxythreonine.</text>
</comment>
<protein>
    <recommendedName>
        <fullName evidence="5">Phosphoserine aminotransferase</fullName>
        <ecNumber evidence="5">2.6.1.52</ecNumber>
    </recommendedName>
    <alternativeName>
        <fullName evidence="5">Phosphohydroxythreonine aminotransferase</fullName>
        <shortName evidence="5">PSAT</shortName>
    </alternativeName>
</protein>
<name>A0ABX8T155_9BURK</name>
<dbReference type="PANTHER" id="PTHR43247">
    <property type="entry name" value="PHOSPHOSERINE AMINOTRANSFERASE"/>
    <property type="match status" value="1"/>
</dbReference>
<dbReference type="NCBIfam" id="NF003764">
    <property type="entry name" value="PRK05355.1"/>
    <property type="match status" value="1"/>
</dbReference>
<feature type="binding site" evidence="5">
    <location>
        <position position="194"/>
    </location>
    <ligand>
        <name>pyridoxal 5'-phosphate</name>
        <dbReference type="ChEBI" id="CHEBI:597326"/>
    </ligand>
</feature>
<gene>
    <name evidence="5 7" type="primary">serC</name>
    <name evidence="7" type="ORF">FE795_13010</name>
</gene>
<comment type="caution">
    <text evidence="5">Lacks conserved residue(s) required for the propagation of feature annotation.</text>
</comment>
<keyword evidence="2 5" id="KW-0663">Pyridoxal phosphate</keyword>
<organism evidence="7 8">
    <name type="scientific">Alcaligenes ammonioxydans</name>
    <dbReference type="NCBI Taxonomy" id="2582914"/>
    <lineage>
        <taxon>Bacteria</taxon>
        <taxon>Pseudomonadati</taxon>
        <taxon>Pseudomonadota</taxon>
        <taxon>Betaproteobacteria</taxon>
        <taxon>Burkholderiales</taxon>
        <taxon>Alcaligenaceae</taxon>
        <taxon>Alcaligenes</taxon>
    </lineage>
</organism>
<sequence length="360" mass="39896">MSRPFNFSAGPSALPIDVLLQVRDELLDFAGTGVSVMEISHRSQPFMDFAHATDAAVRRVLAVPSDYHVLLLQGGSYLQFSQIPMNLFHKTNTADYIHTGLWSEQAANAARQYGIVRTIASSHETGFDRVPEINESHINLDAAYLHYTENETAQGLQFSKPPISSIPLVCDACSSLMSKPIDIAAHDLVYASAQKNMGIAGVTLVLLNPAILDKPLAATPQALDFSIQAKKQSLLNTPSTFSWYVMGLMMEWIERTGGIEVLHEINKKKSRHLYNVIDGSNGFYINHVLPDYRSINNVPFHISERNLEDLFVREAQENGFHGLKGHQSTGGLRASIYNAVTLDAVQELALFMREFARTHG</sequence>
<evidence type="ECO:0000256" key="1">
    <source>
        <dbReference type="ARBA" id="ARBA00022679"/>
    </source>
</evidence>
<evidence type="ECO:0000256" key="4">
    <source>
        <dbReference type="ARBA" id="ARBA00047630"/>
    </source>
</evidence>
<dbReference type="RefSeq" id="WP_219235030.1">
    <property type="nucleotide sequence ID" value="NZ_CP049362.1"/>
</dbReference>
<feature type="binding site" evidence="5">
    <location>
        <position position="42"/>
    </location>
    <ligand>
        <name>L-glutamate</name>
        <dbReference type="ChEBI" id="CHEBI:29985"/>
    </ligand>
</feature>
<keyword evidence="5 7" id="KW-0032">Aminotransferase</keyword>
<accession>A0ABX8T155</accession>
<dbReference type="InterPro" id="IPR020578">
    <property type="entry name" value="Aminotrans_V_PyrdxlP_BS"/>
</dbReference>
<keyword evidence="3 5" id="KW-0664">Pyridoxine biosynthesis</keyword>
<dbReference type="EMBL" id="CP049362">
    <property type="protein sequence ID" value="QXX79839.1"/>
    <property type="molecule type" value="Genomic_DNA"/>
</dbReference>
<comment type="subunit">
    <text evidence="5">Homodimer.</text>
</comment>
<comment type="catalytic activity">
    <reaction evidence="4 5">
        <text>4-(phosphooxy)-L-threonine + 2-oxoglutarate = (R)-3-hydroxy-2-oxo-4-phosphooxybutanoate + L-glutamate</text>
        <dbReference type="Rhea" id="RHEA:16573"/>
        <dbReference type="ChEBI" id="CHEBI:16810"/>
        <dbReference type="ChEBI" id="CHEBI:29985"/>
        <dbReference type="ChEBI" id="CHEBI:58452"/>
        <dbReference type="ChEBI" id="CHEBI:58538"/>
        <dbReference type="EC" id="2.6.1.52"/>
    </reaction>
</comment>
<evidence type="ECO:0000259" key="6">
    <source>
        <dbReference type="Pfam" id="PF00266"/>
    </source>
</evidence>
<comment type="subcellular location">
    <subcellularLocation>
        <location evidence="5">Cytoplasm</location>
    </subcellularLocation>
</comment>
<feature type="binding site" evidence="5">
    <location>
        <position position="102"/>
    </location>
    <ligand>
        <name>pyridoxal 5'-phosphate</name>
        <dbReference type="ChEBI" id="CHEBI:597326"/>
    </ligand>
</feature>
<dbReference type="PIRSF" id="PIRSF000525">
    <property type="entry name" value="SerC"/>
    <property type="match status" value="1"/>
</dbReference>
<comment type="pathway">
    <text evidence="5">Amino-acid biosynthesis; L-serine biosynthesis; L-serine from 3-phospho-D-glycerate: step 2/3.</text>
</comment>
<feature type="binding site" evidence="5">
    <location>
        <begin position="236"/>
        <end position="237"/>
    </location>
    <ligand>
        <name>pyridoxal 5'-phosphate</name>
        <dbReference type="ChEBI" id="CHEBI:597326"/>
    </ligand>
</feature>
<dbReference type="PANTHER" id="PTHR43247:SF1">
    <property type="entry name" value="PHOSPHOSERINE AMINOTRANSFERASE"/>
    <property type="match status" value="1"/>
</dbReference>
<keyword evidence="8" id="KW-1185">Reference proteome</keyword>
<dbReference type="GO" id="GO:0004648">
    <property type="term" value="F:O-phospho-L-serine:2-oxoglutarate aminotransferase activity"/>
    <property type="evidence" value="ECO:0007669"/>
    <property type="project" value="UniProtKB-EC"/>
</dbReference>
<dbReference type="Pfam" id="PF00266">
    <property type="entry name" value="Aminotran_5"/>
    <property type="match status" value="1"/>
</dbReference>
<dbReference type="EC" id="2.6.1.52" evidence="5"/>
<dbReference type="PROSITE" id="PS00595">
    <property type="entry name" value="AA_TRANSFER_CLASS_5"/>
    <property type="match status" value="1"/>
</dbReference>
<feature type="binding site" evidence="5">
    <location>
        <position position="171"/>
    </location>
    <ligand>
        <name>pyridoxal 5'-phosphate</name>
        <dbReference type="ChEBI" id="CHEBI:597326"/>
    </ligand>
</feature>
<feature type="domain" description="Aminotransferase class V" evidence="6">
    <location>
        <begin position="5"/>
        <end position="348"/>
    </location>
</feature>
<comment type="pathway">
    <text evidence="5">Cofactor biosynthesis; pyridoxine 5'-phosphate biosynthesis; pyridoxine 5'-phosphate from D-erythrose 4-phosphate: step 3/5.</text>
</comment>
<comment type="similarity">
    <text evidence="5">Belongs to the class-V pyridoxal-phosphate-dependent aminotransferase family. SerC subfamily.</text>
</comment>
<evidence type="ECO:0000313" key="7">
    <source>
        <dbReference type="EMBL" id="QXX79839.1"/>
    </source>
</evidence>
<dbReference type="Proteomes" id="UP000826050">
    <property type="component" value="Chromosome"/>
</dbReference>
<dbReference type="HAMAP" id="MF_00160">
    <property type="entry name" value="SerC_aminotrans_5"/>
    <property type="match status" value="1"/>
</dbReference>
<reference evidence="7 8" key="1">
    <citation type="submission" date="2020-02" db="EMBL/GenBank/DDBJ databases">
        <title>Partial ammonium oxidation to N2 by heterotrophic bacteria.</title>
        <authorList>
            <person name="Wu M."/>
        </authorList>
    </citation>
    <scope>NUCLEOTIDE SEQUENCE [LARGE SCALE GENOMIC DNA]</scope>
    <source>
        <strain evidence="7 8">HO-1</strain>
    </source>
</reference>
<dbReference type="InterPro" id="IPR000192">
    <property type="entry name" value="Aminotrans_V_dom"/>
</dbReference>
<evidence type="ECO:0000256" key="3">
    <source>
        <dbReference type="ARBA" id="ARBA00023096"/>
    </source>
</evidence>